<keyword evidence="1" id="KW-1133">Transmembrane helix</keyword>
<dbReference type="Pfam" id="PF04964">
    <property type="entry name" value="Flp_Fap"/>
    <property type="match status" value="1"/>
</dbReference>
<reference evidence="2" key="1">
    <citation type="journal article" date="2022" name="Arch. Microbiol.">
        <title>Thiomicrorhabdus immobilis sp. nov., a mesophilic sulfur-oxidizing bacterium isolated from sediment of a brackish lake in northern Japan.</title>
        <authorList>
            <person name="Kojima H."/>
            <person name="Mochizuki J."/>
            <person name="Kanda M."/>
            <person name="Watanabe T."/>
            <person name="Fukui M."/>
        </authorList>
    </citation>
    <scope>NUCLEOTIDE SEQUENCE</scope>
    <source>
        <strain evidence="2">Am19</strain>
    </source>
</reference>
<gene>
    <name evidence="2" type="ORF">THMIRHAM_17580</name>
</gene>
<evidence type="ECO:0008006" key="4">
    <source>
        <dbReference type="Google" id="ProtNLM"/>
    </source>
</evidence>
<protein>
    <recommendedName>
        <fullName evidence="4">Flp family type IVb pilin</fullName>
    </recommendedName>
</protein>
<dbReference type="RefSeq" id="WP_237261459.1">
    <property type="nucleotide sequence ID" value="NZ_AP024202.1"/>
</dbReference>
<organism evidence="2 3">
    <name type="scientific">Thiomicrorhabdus immobilis</name>
    <dbReference type="NCBI Taxonomy" id="2791037"/>
    <lineage>
        <taxon>Bacteria</taxon>
        <taxon>Pseudomonadati</taxon>
        <taxon>Pseudomonadota</taxon>
        <taxon>Gammaproteobacteria</taxon>
        <taxon>Thiotrichales</taxon>
        <taxon>Piscirickettsiaceae</taxon>
        <taxon>Thiomicrorhabdus</taxon>
    </lineage>
</organism>
<sequence>MVNEQKVIEMIKTKQVKKQKGASMIEYALVVAAVVAVAALFFKDETVGIGKAINDKLTTVSTNIAS</sequence>
<evidence type="ECO:0000313" key="2">
    <source>
        <dbReference type="EMBL" id="BCN93973.1"/>
    </source>
</evidence>
<name>A0ABN6CY16_9GAMM</name>
<dbReference type="Proteomes" id="UP001054820">
    <property type="component" value="Chromosome"/>
</dbReference>
<keyword evidence="1" id="KW-0812">Transmembrane</keyword>
<feature type="transmembrane region" description="Helical" evidence="1">
    <location>
        <begin position="21"/>
        <end position="42"/>
    </location>
</feature>
<accession>A0ABN6CY16</accession>
<dbReference type="EMBL" id="AP024202">
    <property type="protein sequence ID" value="BCN93973.1"/>
    <property type="molecule type" value="Genomic_DNA"/>
</dbReference>
<proteinExistence type="predicted"/>
<keyword evidence="3" id="KW-1185">Reference proteome</keyword>
<keyword evidence="1" id="KW-0472">Membrane</keyword>
<evidence type="ECO:0000256" key="1">
    <source>
        <dbReference type="SAM" id="Phobius"/>
    </source>
</evidence>
<evidence type="ECO:0000313" key="3">
    <source>
        <dbReference type="Proteomes" id="UP001054820"/>
    </source>
</evidence>
<dbReference type="InterPro" id="IPR007047">
    <property type="entry name" value="Flp_Fap"/>
</dbReference>